<dbReference type="Pfam" id="PF00372">
    <property type="entry name" value="Hemocyanin_M"/>
    <property type="match status" value="1"/>
</dbReference>
<dbReference type="InterPro" id="IPR036697">
    <property type="entry name" value="Hemocyanin_N_sf"/>
</dbReference>
<dbReference type="GO" id="GO:0005615">
    <property type="term" value="C:extracellular space"/>
    <property type="evidence" value="ECO:0007669"/>
    <property type="project" value="UniProtKB-ARBA"/>
</dbReference>
<dbReference type="Gene3D" id="2.60.40.1520">
    <property type="entry name" value="Hemocyanin, C-terminal domain"/>
    <property type="match status" value="1"/>
</dbReference>
<proteinExistence type="predicted"/>
<dbReference type="PRINTS" id="PR00187">
    <property type="entry name" value="HAEMOCYANIN"/>
</dbReference>
<dbReference type="InterPro" id="IPR014756">
    <property type="entry name" value="Ig_E-set"/>
</dbReference>
<feature type="signal peptide" evidence="2">
    <location>
        <begin position="1"/>
        <end position="18"/>
    </location>
</feature>
<dbReference type="Gene3D" id="1.10.1280.10">
    <property type="entry name" value="Di-copper center containing domain from catechol oxidase"/>
    <property type="match status" value="1"/>
</dbReference>
<keyword evidence="7" id="KW-1185">Reference proteome</keyword>
<dbReference type="AlphaFoldDB" id="A0A7R8UQI8"/>
<dbReference type="Proteomes" id="UP000594454">
    <property type="component" value="Chromosome 3"/>
</dbReference>
<dbReference type="InterPro" id="IPR013788">
    <property type="entry name" value="Hemocyanin/hexamerin"/>
</dbReference>
<feature type="domain" description="Hemocyanin N-terminal" evidence="4">
    <location>
        <begin position="32"/>
        <end position="154"/>
    </location>
</feature>
<dbReference type="InterPro" id="IPR005203">
    <property type="entry name" value="Hemocyanin_C"/>
</dbReference>
<evidence type="ECO:0000259" key="4">
    <source>
        <dbReference type="Pfam" id="PF03722"/>
    </source>
</evidence>
<dbReference type="InterPro" id="IPR037020">
    <property type="entry name" value="Hemocyanin_C_sf"/>
</dbReference>
<dbReference type="OrthoDB" id="6371642at2759"/>
<organism evidence="6 7">
    <name type="scientific">Hermetia illucens</name>
    <name type="common">Black soldier fly</name>
    <dbReference type="NCBI Taxonomy" id="343691"/>
    <lineage>
        <taxon>Eukaryota</taxon>
        <taxon>Metazoa</taxon>
        <taxon>Ecdysozoa</taxon>
        <taxon>Arthropoda</taxon>
        <taxon>Hexapoda</taxon>
        <taxon>Insecta</taxon>
        <taxon>Pterygota</taxon>
        <taxon>Neoptera</taxon>
        <taxon>Endopterygota</taxon>
        <taxon>Diptera</taxon>
        <taxon>Brachycera</taxon>
        <taxon>Stratiomyomorpha</taxon>
        <taxon>Stratiomyidae</taxon>
        <taxon>Hermetiinae</taxon>
        <taxon>Hermetia</taxon>
    </lineage>
</organism>
<evidence type="ECO:0000313" key="7">
    <source>
        <dbReference type="Proteomes" id="UP000594454"/>
    </source>
</evidence>
<dbReference type="PANTHER" id="PTHR11511:SF5">
    <property type="entry name" value="FAT-BODY PROTEIN 1-RELATED"/>
    <property type="match status" value="1"/>
</dbReference>
<keyword evidence="1" id="KW-0758">Storage protein</keyword>
<name>A0A7R8UQI8_HERIL</name>
<dbReference type="PROSITE" id="PS00210">
    <property type="entry name" value="HEMOCYANIN_2"/>
    <property type="match status" value="1"/>
</dbReference>
<dbReference type="GO" id="GO:0097009">
    <property type="term" value="P:energy homeostasis"/>
    <property type="evidence" value="ECO:0007669"/>
    <property type="project" value="UniProtKB-ARBA"/>
</dbReference>
<evidence type="ECO:0000256" key="2">
    <source>
        <dbReference type="SAM" id="SignalP"/>
    </source>
</evidence>
<evidence type="ECO:0000259" key="3">
    <source>
        <dbReference type="Pfam" id="PF00372"/>
    </source>
</evidence>
<dbReference type="InterPro" id="IPR000896">
    <property type="entry name" value="Hemocyanin/hexamerin_mid_dom"/>
</dbReference>
<sequence>MRSITVILLASFAILASGSYMTKNVKYADKDFLEKQKFIFAMVQHPFQDDIYEKKYMDGKSFKLEDHFDHFEDVEKVKLFWDMYLHDPVPPGEILTLFTTHHYTYVKYLSYLFLYAKDWDTFYKTVLWARFHVNKAVFIYALTFAVTHRSDMQGFVLPAIYEIYPQLFFNAETIQKAQHYKMQGFHGVKLVENVYNVVIPVNYTGVHGHVNKENKLSYFTEDIGLNAFYADYNKDYAFWTKGKVDGDFIKDRRGEFWLNLHQQILARYYMERLSNNLPEIEEFHWDIEHFPGYYPGLRYYGGVHFPDRENDYGFYHSGNYLYIDLAIMYSHRIMDVIDMNFAILPDGKHFPLDSVKVALETLGNLIQGNEDSVNRKLYGSMDWLLRTIINEGFPTGVHGNEVPGVLYHYETSMRDPAFYFMYKYMMRFYWHYLNSLKPYTKEDLLFDGVKIESVEMDKLITYFDKFDADITNIVDVEPYDEKVSTDLYKFGRVANWEGHDFVIKARQLRLNHLPFTYKVNVHSDKAHKAMVKVFIGPKFDFYGKKIDFADNRKNFFEMDVFLVDLVEGKNVITRSSNDFSWYVNDRTTYYELYKKLWQATTTDYKFPLDMSEAHCGFPNRLMLPKGKKGGMPFQFFFFITPYHEPEVKQFTGFDPTISCGIGSGARYLSDLPFIYPLERKIDVKSFFVDNMYIYDTYIFHKSEADVNAIHY</sequence>
<feature type="chain" id="PRO_5031325850" evidence="2">
    <location>
        <begin position="19"/>
        <end position="711"/>
    </location>
</feature>
<dbReference type="SUPFAM" id="SSF81296">
    <property type="entry name" value="E set domains"/>
    <property type="match status" value="1"/>
</dbReference>
<protein>
    <submittedName>
        <fullName evidence="6">Uncharacterized protein</fullName>
    </submittedName>
</protein>
<evidence type="ECO:0000256" key="1">
    <source>
        <dbReference type="ARBA" id="ARBA00022761"/>
    </source>
</evidence>
<dbReference type="Pfam" id="PF03722">
    <property type="entry name" value="Hemocyanin_N"/>
    <property type="match status" value="1"/>
</dbReference>
<dbReference type="SUPFAM" id="SSF48056">
    <property type="entry name" value="Di-copper centre-containing domain"/>
    <property type="match status" value="1"/>
</dbReference>
<dbReference type="Pfam" id="PF03723">
    <property type="entry name" value="Hemocyanin_C"/>
    <property type="match status" value="1"/>
</dbReference>
<accession>A0A7R8UQI8</accession>
<evidence type="ECO:0000313" key="6">
    <source>
        <dbReference type="EMBL" id="CAD7085091.1"/>
    </source>
</evidence>
<dbReference type="OMA" id="HPWSFFD"/>
<dbReference type="InterPro" id="IPR008922">
    <property type="entry name" value="Di-copper_centre_dom_sf"/>
</dbReference>
<dbReference type="EMBL" id="LR899011">
    <property type="protein sequence ID" value="CAD7085091.1"/>
    <property type="molecule type" value="Genomic_DNA"/>
</dbReference>
<gene>
    <name evidence="6" type="ORF">HERILL_LOCUS7955</name>
</gene>
<dbReference type="GO" id="GO:0045735">
    <property type="term" value="F:nutrient reservoir activity"/>
    <property type="evidence" value="ECO:0007669"/>
    <property type="project" value="UniProtKB-KW"/>
</dbReference>
<evidence type="ECO:0000259" key="5">
    <source>
        <dbReference type="Pfam" id="PF03723"/>
    </source>
</evidence>
<keyword evidence="2" id="KW-0732">Signal</keyword>
<dbReference type="PANTHER" id="PTHR11511">
    <property type="entry name" value="LARVAL STORAGE PROTEIN/PHENOLOXIDASE"/>
    <property type="match status" value="1"/>
</dbReference>
<dbReference type="InterPro" id="IPR005204">
    <property type="entry name" value="Hemocyanin_N"/>
</dbReference>
<feature type="domain" description="Hemocyanin C-terminal" evidence="5">
    <location>
        <begin position="438"/>
        <end position="700"/>
    </location>
</feature>
<dbReference type="SUPFAM" id="SSF48050">
    <property type="entry name" value="Hemocyanin, N-terminal domain"/>
    <property type="match status" value="1"/>
</dbReference>
<feature type="domain" description="Hemocyanin middle" evidence="3">
    <location>
        <begin position="159"/>
        <end position="429"/>
    </location>
</feature>
<dbReference type="InParanoid" id="A0A7R8UQI8"/>
<dbReference type="Gene3D" id="1.20.1370.10">
    <property type="entry name" value="Hemocyanin, N-terminal domain"/>
    <property type="match status" value="1"/>
</dbReference>
<reference evidence="6 7" key="1">
    <citation type="submission" date="2020-11" db="EMBL/GenBank/DDBJ databases">
        <authorList>
            <person name="Wallbank WR R."/>
            <person name="Pardo Diaz C."/>
            <person name="Kozak K."/>
            <person name="Martin S."/>
            <person name="Jiggins C."/>
            <person name="Moest M."/>
            <person name="Warren A I."/>
            <person name="Generalovic N T."/>
            <person name="Byers J.R.P. K."/>
            <person name="Montejo-Kovacevich G."/>
            <person name="Yen C E."/>
        </authorList>
    </citation>
    <scope>NUCLEOTIDE SEQUENCE [LARGE SCALE GENOMIC DNA]</scope>
</reference>
<dbReference type="FunCoup" id="A0A7R8UQI8">
    <property type="interactions" value="1"/>
</dbReference>